<protein>
    <submittedName>
        <fullName evidence="4">RNA repair transcriptional activator RtcR</fullName>
    </submittedName>
</protein>
<reference evidence="5" key="1">
    <citation type="journal article" date="2019" name="Int. J. Syst. Evol. Microbiol.">
        <title>The Global Catalogue of Microorganisms (GCM) 10K type strain sequencing project: providing services to taxonomists for standard genome sequencing and annotation.</title>
        <authorList>
            <consortium name="The Broad Institute Genomics Platform"/>
            <consortium name="The Broad Institute Genome Sequencing Center for Infectious Disease"/>
            <person name="Wu L."/>
            <person name="Ma J."/>
        </authorList>
    </citation>
    <scope>NUCLEOTIDE SEQUENCE [LARGE SCALE GENOMIC DNA]</scope>
    <source>
        <strain evidence="5">CGMCC 1.13718</strain>
    </source>
</reference>
<name>A0ABW1YQY2_9GAMM</name>
<proteinExistence type="predicted"/>
<dbReference type="CDD" id="cd00009">
    <property type="entry name" value="AAA"/>
    <property type="match status" value="1"/>
</dbReference>
<gene>
    <name evidence="4" type="primary">rtcR</name>
    <name evidence="4" type="ORF">ACFQBM_11835</name>
</gene>
<dbReference type="Pfam" id="PF06956">
    <property type="entry name" value="RtcR"/>
    <property type="match status" value="1"/>
</dbReference>
<dbReference type="EMBL" id="JBHSVR010000001">
    <property type="protein sequence ID" value="MFC6633982.1"/>
    <property type="molecule type" value="Genomic_DNA"/>
</dbReference>
<dbReference type="PROSITE" id="PS50045">
    <property type="entry name" value="SIGMA54_INTERACT_4"/>
    <property type="match status" value="1"/>
</dbReference>
<dbReference type="SMART" id="SM00382">
    <property type="entry name" value="AAA"/>
    <property type="match status" value="1"/>
</dbReference>
<feature type="domain" description="Sigma-54 factor interaction" evidence="3">
    <location>
        <begin position="183"/>
        <end position="421"/>
    </location>
</feature>
<sequence length="531" mass="59473">MKTVAISILGTTMDRRGKGDKRWDKWRPTISMCQHDDLLIDRLELLFDNHSQGLADQVTEDIARVSPETEVVHHRVNFRDPWDFETVYSQLLDFARGYPFKPNRENYLVHITTGTHVAQICLYLLTEAGYLPGQLLQTAPASRGCNLPGQYQVINLDLSKYDQIASRFQKEHQEGTVYLKGGIETNNAAFNRMIEQLEKVSIRSNAPILITGPTGAGKTQLAQRVYELRMQRGKLEGRLVAINCATLKGENTMSALFGHKKGAFTGATADRAGLLKEAHQGLLFLDEIGELGLDEQAMLLRAIEDKRFIPFGSDREASSDFQLIAGTNKDLARKAREGTFRADLLARIDLWTYELPSLKDRIEDLEPNIDYELEAFSNKAGHLVSFNKAAREKYLAFGRSPEATWSANFRDLNASITRMGTLADGGRITAEVVNEEINRLKLKWQTAAHSEESPKTTIESVLGAGSSEEMDYYDQLKLAALIGVCRNSGSMAEAGRKLFHVSRQAKKSSNDSHRVKQLLGKYGIQFDELKA</sequence>
<comment type="caution">
    <text evidence="4">The sequence shown here is derived from an EMBL/GenBank/DDBJ whole genome shotgun (WGS) entry which is preliminary data.</text>
</comment>
<evidence type="ECO:0000259" key="3">
    <source>
        <dbReference type="PROSITE" id="PS50045"/>
    </source>
</evidence>
<keyword evidence="1" id="KW-0547">Nucleotide-binding</keyword>
<organism evidence="4 5">
    <name type="scientific">Microbulbifer taiwanensis</name>
    <dbReference type="NCBI Taxonomy" id="986746"/>
    <lineage>
        <taxon>Bacteria</taxon>
        <taxon>Pseudomonadati</taxon>
        <taxon>Pseudomonadota</taxon>
        <taxon>Gammaproteobacteria</taxon>
        <taxon>Cellvibrionales</taxon>
        <taxon>Microbulbiferaceae</taxon>
        <taxon>Microbulbifer</taxon>
    </lineage>
</organism>
<evidence type="ECO:0000256" key="1">
    <source>
        <dbReference type="ARBA" id="ARBA00022741"/>
    </source>
</evidence>
<dbReference type="Pfam" id="PF00158">
    <property type="entry name" value="Sigma54_activat"/>
    <property type="match status" value="1"/>
</dbReference>
<dbReference type="Proteomes" id="UP001596425">
    <property type="component" value="Unassembled WGS sequence"/>
</dbReference>
<evidence type="ECO:0000313" key="5">
    <source>
        <dbReference type="Proteomes" id="UP001596425"/>
    </source>
</evidence>
<dbReference type="RefSeq" id="WP_193190308.1">
    <property type="nucleotide sequence ID" value="NZ_JACZFR010000012.1"/>
</dbReference>
<dbReference type="InterPro" id="IPR002078">
    <property type="entry name" value="Sigma_54_int"/>
</dbReference>
<dbReference type="PANTHER" id="PTHR32071">
    <property type="entry name" value="TRANSCRIPTIONAL REGULATORY PROTEIN"/>
    <property type="match status" value="1"/>
</dbReference>
<dbReference type="InterPro" id="IPR027417">
    <property type="entry name" value="P-loop_NTPase"/>
</dbReference>
<dbReference type="PANTHER" id="PTHR32071:SF14">
    <property type="entry name" value="TRANSCRIPTIONAL REGULATORY PROTEIN RTCR"/>
    <property type="match status" value="1"/>
</dbReference>
<dbReference type="Gene3D" id="1.10.8.60">
    <property type="match status" value="1"/>
</dbReference>
<evidence type="ECO:0000313" key="4">
    <source>
        <dbReference type="EMBL" id="MFC6633982.1"/>
    </source>
</evidence>
<evidence type="ECO:0000256" key="2">
    <source>
        <dbReference type="ARBA" id="ARBA00022840"/>
    </source>
</evidence>
<dbReference type="InterPro" id="IPR017183">
    <property type="entry name" value="Sigma54_dep_tscrpt_act_RtcR"/>
</dbReference>
<dbReference type="InterPro" id="IPR009715">
    <property type="entry name" value="RtcR"/>
</dbReference>
<dbReference type="Gene3D" id="3.40.50.300">
    <property type="entry name" value="P-loop containing nucleotide triphosphate hydrolases"/>
    <property type="match status" value="1"/>
</dbReference>
<dbReference type="SUPFAM" id="SSF52540">
    <property type="entry name" value="P-loop containing nucleoside triphosphate hydrolases"/>
    <property type="match status" value="1"/>
</dbReference>
<keyword evidence="2" id="KW-0067">ATP-binding</keyword>
<dbReference type="InterPro" id="IPR003593">
    <property type="entry name" value="AAA+_ATPase"/>
</dbReference>
<dbReference type="PIRSF" id="PIRSF037354">
    <property type="entry name" value="Txn_actvtr_RtcR"/>
    <property type="match status" value="1"/>
</dbReference>
<keyword evidence="5" id="KW-1185">Reference proteome</keyword>
<dbReference type="NCBIfam" id="NF038308">
    <property type="entry name" value="RNA_repair_RtcR"/>
    <property type="match status" value="1"/>
</dbReference>
<accession>A0ABW1YQY2</accession>